<dbReference type="OrthoDB" id="5831294at2759"/>
<dbReference type="SUPFAM" id="SSF50249">
    <property type="entry name" value="Nucleic acid-binding proteins"/>
    <property type="match status" value="1"/>
</dbReference>
<evidence type="ECO:0000256" key="2">
    <source>
        <dbReference type="PROSITE-ProRule" id="PRU00252"/>
    </source>
</evidence>
<evidence type="ECO:0000256" key="1">
    <source>
        <dbReference type="ARBA" id="ARBA00023125"/>
    </source>
</evidence>
<protein>
    <recommendedName>
        <fullName evidence="5">Single-stranded DNA-binding protein</fullName>
    </recommendedName>
</protein>
<dbReference type="InterPro" id="IPR012340">
    <property type="entry name" value="NA-bd_OB-fold"/>
</dbReference>
<sequence length="170" mass="18691">MLSVSFQLSNRLLSVQAVSLQQQQVASAQSFDDQSTSSNIRRNINRVYLSGTVTTKPFFGTSRNGVRFSAVRIVTNSFGGQYDFRVRLTTRTSVAYCREHVHEGSRLFVFGRLATFPRIAADGTQGTSGSIIASRISVEQGSVVPEEEHFEDIDLSAADDDFEQTAGAQK</sequence>
<keyword evidence="4" id="KW-1185">Reference proteome</keyword>
<evidence type="ECO:0008006" key="5">
    <source>
        <dbReference type="Google" id="ProtNLM"/>
    </source>
</evidence>
<dbReference type="AlphaFoldDB" id="A0A3P7M478"/>
<name>A0A3P7M478_9BILA</name>
<evidence type="ECO:0000313" key="3">
    <source>
        <dbReference type="EMBL" id="VDN18667.1"/>
    </source>
</evidence>
<evidence type="ECO:0000313" key="4">
    <source>
        <dbReference type="Proteomes" id="UP000271098"/>
    </source>
</evidence>
<dbReference type="GO" id="GO:0003697">
    <property type="term" value="F:single-stranded DNA binding"/>
    <property type="evidence" value="ECO:0007669"/>
    <property type="project" value="InterPro"/>
</dbReference>
<dbReference type="EMBL" id="UYRT01078504">
    <property type="protein sequence ID" value="VDN18667.1"/>
    <property type="molecule type" value="Genomic_DNA"/>
</dbReference>
<dbReference type="Proteomes" id="UP000271098">
    <property type="component" value="Unassembled WGS sequence"/>
</dbReference>
<reference evidence="3 4" key="1">
    <citation type="submission" date="2018-11" db="EMBL/GenBank/DDBJ databases">
        <authorList>
            <consortium name="Pathogen Informatics"/>
        </authorList>
    </citation>
    <scope>NUCLEOTIDE SEQUENCE [LARGE SCALE GENOMIC DNA]</scope>
</reference>
<proteinExistence type="predicted"/>
<organism evidence="3 4">
    <name type="scientific">Gongylonema pulchrum</name>
    <dbReference type="NCBI Taxonomy" id="637853"/>
    <lineage>
        <taxon>Eukaryota</taxon>
        <taxon>Metazoa</taxon>
        <taxon>Ecdysozoa</taxon>
        <taxon>Nematoda</taxon>
        <taxon>Chromadorea</taxon>
        <taxon>Rhabditida</taxon>
        <taxon>Spirurina</taxon>
        <taxon>Spiruromorpha</taxon>
        <taxon>Spiruroidea</taxon>
        <taxon>Gongylonematidae</taxon>
        <taxon>Gongylonema</taxon>
    </lineage>
</organism>
<gene>
    <name evidence="3" type="ORF">GPUH_LOCUS11354</name>
</gene>
<keyword evidence="1 2" id="KW-0238">DNA-binding</keyword>
<accession>A0A3P7M478</accession>
<dbReference type="PROSITE" id="PS50935">
    <property type="entry name" value="SSB"/>
    <property type="match status" value="1"/>
</dbReference>
<dbReference type="InterPro" id="IPR000424">
    <property type="entry name" value="Primosome_PriB/ssb"/>
</dbReference>
<dbReference type="Gene3D" id="2.40.50.140">
    <property type="entry name" value="Nucleic acid-binding proteins"/>
    <property type="match status" value="1"/>
</dbReference>